<keyword evidence="3" id="KW-1185">Reference proteome</keyword>
<proteinExistence type="predicted"/>
<accession>A0A7M2TH76</accession>
<dbReference type="EMBL" id="CP063374">
    <property type="protein sequence ID" value="QOV47519.1"/>
    <property type="molecule type" value="Genomic_DNA"/>
</dbReference>
<evidence type="ECO:0000313" key="2">
    <source>
        <dbReference type="EMBL" id="QOV47519.1"/>
    </source>
</evidence>
<keyword evidence="1" id="KW-0472">Membrane</keyword>
<keyword evidence="1" id="KW-0812">Transmembrane</keyword>
<reference evidence="2 3" key="1">
    <citation type="submission" date="2020-10" db="EMBL/GenBank/DDBJ databases">
        <title>Streptomyces chromofuscus complate genome analysis.</title>
        <authorList>
            <person name="Anwar N."/>
        </authorList>
    </citation>
    <scope>NUCLEOTIDE SEQUENCE [LARGE SCALE GENOMIC DNA]</scope>
    <source>
        <strain evidence="2 3">DSM 40273</strain>
    </source>
</reference>
<dbReference type="KEGG" id="schf:IPT68_08820"/>
<protein>
    <submittedName>
        <fullName evidence="2">Uncharacterized protein</fullName>
    </submittedName>
</protein>
<gene>
    <name evidence="2" type="ORF">IPT68_08820</name>
</gene>
<organism evidence="2 3">
    <name type="scientific">Streptomyces chromofuscus</name>
    <dbReference type="NCBI Taxonomy" id="42881"/>
    <lineage>
        <taxon>Bacteria</taxon>
        <taxon>Bacillati</taxon>
        <taxon>Actinomycetota</taxon>
        <taxon>Actinomycetes</taxon>
        <taxon>Kitasatosporales</taxon>
        <taxon>Streptomycetaceae</taxon>
        <taxon>Streptomyces</taxon>
    </lineage>
</organism>
<evidence type="ECO:0000256" key="1">
    <source>
        <dbReference type="SAM" id="Phobius"/>
    </source>
</evidence>
<sequence length="77" mass="8232">MAEALVGLAARAVGRCLVLHAPTPVRVFLPTLLVVVATVWLAWWLFATRGTLEGYPGDSGLCPPSNVPPQWPGWIPA</sequence>
<feature type="transmembrane region" description="Helical" evidence="1">
    <location>
        <begin position="27"/>
        <end position="46"/>
    </location>
</feature>
<name>A0A7M2TH76_STRCW</name>
<keyword evidence="1" id="KW-1133">Transmembrane helix</keyword>
<dbReference type="AlphaFoldDB" id="A0A7M2TH76"/>
<dbReference type="Proteomes" id="UP000594008">
    <property type="component" value="Chromosome"/>
</dbReference>
<evidence type="ECO:0000313" key="3">
    <source>
        <dbReference type="Proteomes" id="UP000594008"/>
    </source>
</evidence>